<dbReference type="Proteomes" id="UP001145114">
    <property type="component" value="Unassembled WGS sequence"/>
</dbReference>
<accession>A0ACC1HGH9</accession>
<keyword evidence="2" id="KW-1185">Reference proteome</keyword>
<keyword evidence="1" id="KW-0436">Ligase</keyword>
<dbReference type="EMBL" id="JAMZIH010005245">
    <property type="protein sequence ID" value="KAJ1675577.1"/>
    <property type="molecule type" value="Genomic_DNA"/>
</dbReference>
<dbReference type="EC" id="2.3.2.26" evidence="1"/>
<sequence>MFSFSGDYKKKRPVRLGGKSRQDLTTKELEARLIERRKQYEQDQRWGRAARVVQLAWARARATAQWRQRMRDEWDSRVTARLGSDQGKRDHDGSHIEQQIAETVTEFAVFYDADPEDNQRYLRVLSLLEDSLADGALAPEDGAEWLACSISRVIAAGARAVRKQGWSEWARQALAGFEGLLLRVPPQTPSPLLRRAFETSHVLREYYSCLRAALIGCDGGGSGGAGTNLASLAISPFRFSTNEAASTYFARIILSIPQLVKRLGGAASIPRLMSRDIPWAMIMAHTVPAGDGDGSESEPRGCVYLLANMIALVQPQAVMRASMSLDDMLARNYIDAFWKVMSGMPKLNIVPSNSPASSKLPDKAGGPSAQLLADIEKSTLNWIHRAHEPRWLDILTRLYVRLVALEGDGISNLDSHRVRCAIRNILLSFIQEWPEPVSEAVLEHLTQAFQSNPATEVDSNIARLQYRTRFSLLWQAYRQCHPGFAEDLGKDSAVSVAQLSSSDNQEAVKDLQLLLEALTRILAALGDDEFLDEQKSPLSRDEWMSIARACCNIGFVLYTTTTTVGSTLSSAMERLERLRDKAAILSQNIFSRNSRRPFLPPNFWMIRSQGFDMTTFVNRIIQHQIMESESIFTSLGEDHEQSSSDEGEEEAVEPRLASPHTHDRRLASQRGRAPAAGPKDQLRNAPDVSVLRHMPFVIPFYHRMRIFRALVDRDRTRLANSGANQSLAIPFFEDLAPVAHVHIRRGHVLEDGFSKLFPILSNRPVANQQHQAFEDDFGIIGDEDEEDIHEMMLREIMGVVGDEGMGYGGVQESAGTRDRYYYRSTPSYPRHEAGPTTHPAQLSGDLFKRPIKITFIDQYGMPERGVDAGGLFKEFLTDLIKEAFDPAAGLFRSTEGSYQLYPAPPESNIGSMGASGGFLNAARAYDMYVFLGAVLGKALYEGILTGVPFAQFFLKSWIGLKPEFDDLQVLDEDLYRGLVKLKNFEVQPEQSSDDDEADVVAQVFGLDFTITDKRFGDVRTVPLVHVNEAAGEKVPRVTSRNRLTYLNLVANYRLRTEFQVPVQAFLRGLYAVIPDQWLKLLFASPRELQRLILGDEQNSLDVDDWRKHTVIQGVSGDGDSEETGDESASA</sequence>
<evidence type="ECO:0000313" key="1">
    <source>
        <dbReference type="EMBL" id="KAJ1675577.1"/>
    </source>
</evidence>
<keyword evidence="1" id="KW-0012">Acyltransferase</keyword>
<comment type="caution">
    <text evidence="1">The sequence shown here is derived from an EMBL/GenBank/DDBJ whole genome shotgun (WGS) entry which is preliminary data.</text>
</comment>
<proteinExistence type="predicted"/>
<protein>
    <submittedName>
        <fullName evidence="1">Ubiquitin-protein ligase (E3)</fullName>
        <ecNumber evidence="1">2.3.2.26</ecNumber>
    </submittedName>
</protein>
<organism evidence="1 2">
    <name type="scientific">Spiromyces aspiralis</name>
    <dbReference type="NCBI Taxonomy" id="68401"/>
    <lineage>
        <taxon>Eukaryota</taxon>
        <taxon>Fungi</taxon>
        <taxon>Fungi incertae sedis</taxon>
        <taxon>Zoopagomycota</taxon>
        <taxon>Kickxellomycotina</taxon>
        <taxon>Kickxellomycetes</taxon>
        <taxon>Kickxellales</taxon>
        <taxon>Kickxellaceae</taxon>
        <taxon>Spiromyces</taxon>
    </lineage>
</organism>
<name>A0ACC1HGH9_9FUNG</name>
<feature type="non-terminal residue" evidence="1">
    <location>
        <position position="1130"/>
    </location>
</feature>
<evidence type="ECO:0000313" key="2">
    <source>
        <dbReference type="Proteomes" id="UP001145114"/>
    </source>
</evidence>
<keyword evidence="1" id="KW-0808">Transferase</keyword>
<reference evidence="1" key="1">
    <citation type="submission" date="2022-06" db="EMBL/GenBank/DDBJ databases">
        <title>Phylogenomic reconstructions and comparative analyses of Kickxellomycotina fungi.</title>
        <authorList>
            <person name="Reynolds N.K."/>
            <person name="Stajich J.E."/>
            <person name="Barry K."/>
            <person name="Grigoriev I.V."/>
            <person name="Crous P."/>
            <person name="Smith M.E."/>
        </authorList>
    </citation>
    <scope>NUCLEOTIDE SEQUENCE</scope>
    <source>
        <strain evidence="1">RSA 2271</strain>
    </source>
</reference>
<gene>
    <name evidence="1" type="primary">HUL5</name>
    <name evidence="1" type="ORF">EV182_000996</name>
</gene>